<accession>A0A239B9I7</accession>
<evidence type="ECO:0000256" key="1">
    <source>
        <dbReference type="SAM" id="MobiDB-lite"/>
    </source>
</evidence>
<evidence type="ECO:0000313" key="2">
    <source>
        <dbReference type="EMBL" id="SNS04058.1"/>
    </source>
</evidence>
<feature type="region of interest" description="Disordered" evidence="1">
    <location>
        <begin position="1"/>
        <end position="65"/>
    </location>
</feature>
<feature type="compositionally biased region" description="Low complexity" evidence="1">
    <location>
        <begin position="229"/>
        <end position="239"/>
    </location>
</feature>
<keyword evidence="3" id="KW-1185">Reference proteome</keyword>
<reference evidence="2 3" key="1">
    <citation type="submission" date="2017-06" db="EMBL/GenBank/DDBJ databases">
        <authorList>
            <person name="Kim H.J."/>
            <person name="Triplett B.A."/>
        </authorList>
    </citation>
    <scope>NUCLEOTIDE SEQUENCE [LARGE SCALE GENOMIC DNA]</scope>
    <source>
        <strain evidence="2 3">CGMCC 4.1858</strain>
    </source>
</reference>
<evidence type="ECO:0000313" key="3">
    <source>
        <dbReference type="Proteomes" id="UP000198280"/>
    </source>
</evidence>
<organism evidence="2 3">
    <name type="scientific">Actinacidiphila glaucinigra</name>
    <dbReference type="NCBI Taxonomy" id="235986"/>
    <lineage>
        <taxon>Bacteria</taxon>
        <taxon>Bacillati</taxon>
        <taxon>Actinomycetota</taxon>
        <taxon>Actinomycetes</taxon>
        <taxon>Kitasatosporales</taxon>
        <taxon>Streptomycetaceae</taxon>
        <taxon>Actinacidiphila</taxon>
    </lineage>
</organism>
<dbReference type="AlphaFoldDB" id="A0A239B9I7"/>
<gene>
    <name evidence="2" type="ORF">SAMN05216252_102450</name>
</gene>
<dbReference type="EMBL" id="FZOF01000002">
    <property type="protein sequence ID" value="SNS04058.1"/>
    <property type="molecule type" value="Genomic_DNA"/>
</dbReference>
<protein>
    <submittedName>
        <fullName evidence="2">Uncharacterized protein</fullName>
    </submittedName>
</protein>
<sequence length="273" mass="28380">MVLGRRARTAAESAGRRDTRQKRRSLGEIAGTGRGRRENRPQRTAGADRGGGHVEAPAPKSGAQACTSHCSTASVRECAADSAGFMPRRGHGQPSPVDGPRQRLSGAACPITTTGWSAGTQHPVPRRRAGPAVAVDGHDVVERAGRRLPFQAGAPDGEPTGVVVRKSGARVGLQAPGAGDAEHADRLAPVAAGVCAPLRAAAPVITTTWRASSGIRSRVRAPGHLLRGRLAGAGRGPAPWRAPPRVRRVSPTCRASSTRRGAQRCRSRPSGPR</sequence>
<dbReference type="Proteomes" id="UP000198280">
    <property type="component" value="Unassembled WGS sequence"/>
</dbReference>
<feature type="region of interest" description="Disordered" evidence="1">
    <location>
        <begin position="229"/>
        <end position="273"/>
    </location>
</feature>
<name>A0A239B9I7_9ACTN</name>
<proteinExistence type="predicted"/>